<sequence>MRDTPLRSLYRLHDVLCADEENYIMLEGHYFWMQSTWRLKDIPDPKDPNPLRYAILASLVEYMVEAYNWKISIGLRRGLKSLPRAVDEANRKDPNKPFEEAPEWAVKAPGVEEWISFLVDGSMRKYGNAFKKRRICANARQLENL</sequence>
<accession>A0A409W6D2</accession>
<comment type="caution">
    <text evidence="1">The sequence shown here is derived from an EMBL/GenBank/DDBJ whole genome shotgun (WGS) entry which is preliminary data.</text>
</comment>
<dbReference type="OrthoDB" id="5422293at2759"/>
<reference evidence="1 2" key="1">
    <citation type="journal article" date="2018" name="Evol. Lett.">
        <title>Horizontal gene cluster transfer increased hallucinogenic mushroom diversity.</title>
        <authorList>
            <person name="Reynolds H.T."/>
            <person name="Vijayakumar V."/>
            <person name="Gluck-Thaler E."/>
            <person name="Korotkin H.B."/>
            <person name="Matheny P.B."/>
            <person name="Slot J.C."/>
        </authorList>
    </citation>
    <scope>NUCLEOTIDE SEQUENCE [LARGE SCALE GENOMIC DNA]</scope>
    <source>
        <strain evidence="1 2">SRW20</strain>
    </source>
</reference>
<dbReference type="AlphaFoldDB" id="A0A409W6D2"/>
<dbReference type="Proteomes" id="UP000284706">
    <property type="component" value="Unassembled WGS sequence"/>
</dbReference>
<dbReference type="InParanoid" id="A0A409W6D2"/>
<organism evidence="1 2">
    <name type="scientific">Gymnopilus dilepis</name>
    <dbReference type="NCBI Taxonomy" id="231916"/>
    <lineage>
        <taxon>Eukaryota</taxon>
        <taxon>Fungi</taxon>
        <taxon>Dikarya</taxon>
        <taxon>Basidiomycota</taxon>
        <taxon>Agaricomycotina</taxon>
        <taxon>Agaricomycetes</taxon>
        <taxon>Agaricomycetidae</taxon>
        <taxon>Agaricales</taxon>
        <taxon>Agaricineae</taxon>
        <taxon>Hymenogastraceae</taxon>
        <taxon>Gymnopilus</taxon>
    </lineage>
</organism>
<name>A0A409W6D2_9AGAR</name>
<keyword evidence="2" id="KW-1185">Reference proteome</keyword>
<evidence type="ECO:0000313" key="1">
    <source>
        <dbReference type="EMBL" id="PPQ74064.1"/>
    </source>
</evidence>
<proteinExistence type="predicted"/>
<dbReference type="EMBL" id="NHYE01005366">
    <property type="protein sequence ID" value="PPQ74064.1"/>
    <property type="molecule type" value="Genomic_DNA"/>
</dbReference>
<gene>
    <name evidence="1" type="ORF">CVT26_006944</name>
</gene>
<evidence type="ECO:0000313" key="2">
    <source>
        <dbReference type="Proteomes" id="UP000284706"/>
    </source>
</evidence>
<protein>
    <submittedName>
        <fullName evidence="1">Uncharacterized protein</fullName>
    </submittedName>
</protein>